<dbReference type="Gene3D" id="4.10.240.10">
    <property type="entry name" value="Zn(2)-C6 fungal-type DNA-binding domain"/>
    <property type="match status" value="1"/>
</dbReference>
<name>A0A8K0SVQ6_9HYPO</name>
<dbReference type="AlphaFoldDB" id="A0A8K0SVQ6"/>
<reference evidence="3" key="1">
    <citation type="journal article" date="2021" name="Nat. Commun.">
        <title>Genetic determinants of endophytism in the Arabidopsis root mycobiome.</title>
        <authorList>
            <person name="Mesny F."/>
            <person name="Miyauchi S."/>
            <person name="Thiergart T."/>
            <person name="Pickel B."/>
            <person name="Atanasova L."/>
            <person name="Karlsson M."/>
            <person name="Huettel B."/>
            <person name="Barry K.W."/>
            <person name="Haridas S."/>
            <person name="Chen C."/>
            <person name="Bauer D."/>
            <person name="Andreopoulos W."/>
            <person name="Pangilinan J."/>
            <person name="LaButti K."/>
            <person name="Riley R."/>
            <person name="Lipzen A."/>
            <person name="Clum A."/>
            <person name="Drula E."/>
            <person name="Henrissat B."/>
            <person name="Kohler A."/>
            <person name="Grigoriev I.V."/>
            <person name="Martin F.M."/>
            <person name="Hacquard S."/>
        </authorList>
    </citation>
    <scope>NUCLEOTIDE SEQUENCE</scope>
    <source>
        <strain evidence="3">MPI-CAGE-CH-0235</strain>
    </source>
</reference>
<evidence type="ECO:0000313" key="4">
    <source>
        <dbReference type="Proteomes" id="UP000813444"/>
    </source>
</evidence>
<dbReference type="OrthoDB" id="5419315at2759"/>
<dbReference type="EMBL" id="JAGPNK010000003">
    <property type="protein sequence ID" value="KAH7324267.1"/>
    <property type="molecule type" value="Genomic_DNA"/>
</dbReference>
<evidence type="ECO:0000256" key="1">
    <source>
        <dbReference type="ARBA" id="ARBA00023242"/>
    </source>
</evidence>
<keyword evidence="1" id="KW-0539">Nucleus</keyword>
<evidence type="ECO:0000259" key="2">
    <source>
        <dbReference type="PROSITE" id="PS50048"/>
    </source>
</evidence>
<dbReference type="PANTHER" id="PTHR37534">
    <property type="entry name" value="TRANSCRIPTIONAL ACTIVATOR PROTEIN UGA3"/>
    <property type="match status" value="1"/>
</dbReference>
<dbReference type="PROSITE" id="PS50048">
    <property type="entry name" value="ZN2_CY6_FUNGAL_2"/>
    <property type="match status" value="1"/>
</dbReference>
<dbReference type="InterPro" id="IPR001138">
    <property type="entry name" value="Zn2Cys6_DnaBD"/>
</dbReference>
<evidence type="ECO:0000313" key="3">
    <source>
        <dbReference type="EMBL" id="KAH7324267.1"/>
    </source>
</evidence>
<dbReference type="PANTHER" id="PTHR37534:SF46">
    <property type="entry name" value="ZN(II)2CYS6 TRANSCRIPTION FACTOR (EUROFUNG)"/>
    <property type="match status" value="1"/>
</dbReference>
<dbReference type="GO" id="GO:0008270">
    <property type="term" value="F:zinc ion binding"/>
    <property type="evidence" value="ECO:0007669"/>
    <property type="project" value="InterPro"/>
</dbReference>
<accession>A0A8K0SVQ6</accession>
<protein>
    <recommendedName>
        <fullName evidence="2">Zn(2)-C6 fungal-type domain-containing protein</fullName>
    </recommendedName>
</protein>
<dbReference type="Proteomes" id="UP000813444">
    <property type="component" value="Unassembled WGS sequence"/>
</dbReference>
<dbReference type="InterPro" id="IPR036864">
    <property type="entry name" value="Zn2-C6_fun-type_DNA-bd_sf"/>
</dbReference>
<proteinExistence type="predicted"/>
<dbReference type="SUPFAM" id="SSF57701">
    <property type="entry name" value="Zn2/Cys6 DNA-binding domain"/>
    <property type="match status" value="1"/>
</dbReference>
<dbReference type="GO" id="GO:0000981">
    <property type="term" value="F:DNA-binding transcription factor activity, RNA polymerase II-specific"/>
    <property type="evidence" value="ECO:0007669"/>
    <property type="project" value="InterPro"/>
</dbReference>
<feature type="domain" description="Zn(2)-C6 fungal-type" evidence="2">
    <location>
        <begin position="16"/>
        <end position="44"/>
    </location>
</feature>
<dbReference type="CDD" id="cd00067">
    <property type="entry name" value="GAL4"/>
    <property type="match status" value="1"/>
</dbReference>
<sequence>MTKRRRNWKAGRNTGGCLGCSQRHVRCDGRQPSCTACIKAKAICQPKKEQLPLNDRRATRLPGEEDPWFLRASPLKQPGHIMDPFDCLPIRMPNRSRELLHYFHGSAGETIEECNFWKAKTIASLMQDRNALQHTLIAAGLHYMWATGRGLQGFQETFCNNELQIIGDIRMWLTYPNIRDMATIARHIGIMALTECSLGNIATAEVHLEGFRSMIDQCYPVSYDLPLQLSRQEEAINCVFILIHHIVSSTKRRVDSTQSLRKLLGHGQSRSSSEALIHLLHQWHDDEIGSLPSLIQIFVLYPFFLATPPIGVEYRVDATSLIQSLKEVTATAQKGSVLTGSEDPHPVFGGGYMSKISSAMLGCHMSMPSGSQSSPTPGLCCKREMGTSWSGISVAAELYICYVLPIFGSSRPNVNPSFKRLVSILVKDVFEEVVVSDLVFWKAFVGAYCLDRSQSEQYDARLEGYELILNGYIKTWSISNNVVDWAEAKKRLSSTAWLGLLELEEHVWTKAVPEEYHL</sequence>
<dbReference type="Pfam" id="PF00172">
    <property type="entry name" value="Zn_clus"/>
    <property type="match status" value="1"/>
</dbReference>
<dbReference type="PROSITE" id="PS00463">
    <property type="entry name" value="ZN2_CY6_FUNGAL_1"/>
    <property type="match status" value="1"/>
</dbReference>
<gene>
    <name evidence="3" type="ORF">B0I35DRAFT_458052</name>
</gene>
<organism evidence="3 4">
    <name type="scientific">Stachybotrys elegans</name>
    <dbReference type="NCBI Taxonomy" id="80388"/>
    <lineage>
        <taxon>Eukaryota</taxon>
        <taxon>Fungi</taxon>
        <taxon>Dikarya</taxon>
        <taxon>Ascomycota</taxon>
        <taxon>Pezizomycotina</taxon>
        <taxon>Sordariomycetes</taxon>
        <taxon>Hypocreomycetidae</taxon>
        <taxon>Hypocreales</taxon>
        <taxon>Stachybotryaceae</taxon>
        <taxon>Stachybotrys</taxon>
    </lineage>
</organism>
<comment type="caution">
    <text evidence="3">The sequence shown here is derived from an EMBL/GenBank/DDBJ whole genome shotgun (WGS) entry which is preliminary data.</text>
</comment>
<keyword evidence="4" id="KW-1185">Reference proteome</keyword>
<dbReference type="SMART" id="SM00066">
    <property type="entry name" value="GAL4"/>
    <property type="match status" value="1"/>
</dbReference>